<dbReference type="InterPro" id="IPR006597">
    <property type="entry name" value="Sel1-like"/>
</dbReference>
<keyword evidence="3" id="KW-1185">Reference proteome</keyword>
<dbReference type="EMBL" id="AGNL01010367">
    <property type="protein sequence ID" value="EJK69186.1"/>
    <property type="molecule type" value="Genomic_DNA"/>
</dbReference>
<feature type="non-terminal residue" evidence="2">
    <location>
        <position position="178"/>
    </location>
</feature>
<dbReference type="PANTHER" id="PTHR43628:SF1">
    <property type="entry name" value="CHITIN SYNTHASE REGULATORY FACTOR 2-RELATED"/>
    <property type="match status" value="1"/>
</dbReference>
<name>K0T7E0_THAOC</name>
<dbReference type="Gene3D" id="1.25.40.10">
    <property type="entry name" value="Tetratricopeptide repeat domain"/>
    <property type="match status" value="1"/>
</dbReference>
<evidence type="ECO:0000313" key="2">
    <source>
        <dbReference type="EMBL" id="EJK69186.1"/>
    </source>
</evidence>
<dbReference type="InterPro" id="IPR052945">
    <property type="entry name" value="Mitotic_Regulator"/>
</dbReference>
<dbReference type="PANTHER" id="PTHR43628">
    <property type="entry name" value="ACTIVATOR OF C KINASE PROTEIN 1-RELATED"/>
    <property type="match status" value="1"/>
</dbReference>
<dbReference type="OMA" id="RQLIRMA"/>
<dbReference type="Pfam" id="PF08238">
    <property type="entry name" value="Sel1"/>
    <property type="match status" value="3"/>
</dbReference>
<comment type="caution">
    <text evidence="2">The sequence shown here is derived from an EMBL/GenBank/DDBJ whole genome shotgun (WGS) entry which is preliminary data.</text>
</comment>
<dbReference type="SMART" id="SM00671">
    <property type="entry name" value="SEL1"/>
    <property type="match status" value="3"/>
</dbReference>
<organism evidence="2 3">
    <name type="scientific">Thalassiosira oceanica</name>
    <name type="common">Marine diatom</name>
    <dbReference type="NCBI Taxonomy" id="159749"/>
    <lineage>
        <taxon>Eukaryota</taxon>
        <taxon>Sar</taxon>
        <taxon>Stramenopiles</taxon>
        <taxon>Ochrophyta</taxon>
        <taxon>Bacillariophyta</taxon>
        <taxon>Coscinodiscophyceae</taxon>
        <taxon>Thalassiosirophycidae</taxon>
        <taxon>Thalassiosirales</taxon>
        <taxon>Thalassiosiraceae</taxon>
        <taxon>Thalassiosira</taxon>
    </lineage>
</organism>
<proteinExistence type="predicted"/>
<sequence>MSDAAAAVAGSADAESKAARQQQQLLASGHERTPLPRDDASTLAMIQKRVNKGDAAAINHLGDKYHHGRQGLAKDVPRAIELWTEAAELGSVNAHHELGVVYYNGNGVEVDRARGIRHWQQAAMKGYVLSRHGLGFAEHDNRNYQLAVQHFMISAKMGYEVSLNAMQGHVQEWPRLQR</sequence>
<dbReference type="AlphaFoldDB" id="K0T7E0"/>
<dbReference type="InterPro" id="IPR011990">
    <property type="entry name" value="TPR-like_helical_dom_sf"/>
</dbReference>
<protein>
    <submittedName>
        <fullName evidence="2">Uncharacterized protein</fullName>
    </submittedName>
</protein>
<dbReference type="Proteomes" id="UP000266841">
    <property type="component" value="Unassembled WGS sequence"/>
</dbReference>
<evidence type="ECO:0000256" key="1">
    <source>
        <dbReference type="SAM" id="MobiDB-lite"/>
    </source>
</evidence>
<feature type="compositionally biased region" description="Low complexity" evidence="1">
    <location>
        <begin position="1"/>
        <end position="13"/>
    </location>
</feature>
<dbReference type="eggNOG" id="KOG1550">
    <property type="taxonomic scope" value="Eukaryota"/>
</dbReference>
<feature type="region of interest" description="Disordered" evidence="1">
    <location>
        <begin position="1"/>
        <end position="37"/>
    </location>
</feature>
<gene>
    <name evidence="2" type="ORF">THAOC_09587</name>
</gene>
<reference evidence="2 3" key="1">
    <citation type="journal article" date="2012" name="Genome Biol.">
        <title>Genome and low-iron response of an oceanic diatom adapted to chronic iron limitation.</title>
        <authorList>
            <person name="Lommer M."/>
            <person name="Specht M."/>
            <person name="Roy A.S."/>
            <person name="Kraemer L."/>
            <person name="Andreson R."/>
            <person name="Gutowska M.A."/>
            <person name="Wolf J."/>
            <person name="Bergner S.V."/>
            <person name="Schilhabel M.B."/>
            <person name="Klostermeier U.C."/>
            <person name="Beiko R.G."/>
            <person name="Rosenstiel P."/>
            <person name="Hippler M."/>
            <person name="Laroche J."/>
        </authorList>
    </citation>
    <scope>NUCLEOTIDE SEQUENCE [LARGE SCALE GENOMIC DNA]</scope>
    <source>
        <strain evidence="2 3">CCMP1005</strain>
    </source>
</reference>
<dbReference type="OrthoDB" id="202041at2759"/>
<evidence type="ECO:0000313" key="3">
    <source>
        <dbReference type="Proteomes" id="UP000266841"/>
    </source>
</evidence>
<accession>K0T7E0</accession>
<dbReference type="SUPFAM" id="SSF81901">
    <property type="entry name" value="HCP-like"/>
    <property type="match status" value="1"/>
</dbReference>